<dbReference type="PANTHER" id="PTHR43289">
    <property type="entry name" value="MITOGEN-ACTIVATED PROTEIN KINASE KINASE KINASE 20-RELATED"/>
    <property type="match status" value="1"/>
</dbReference>
<dbReference type="InterPro" id="IPR017441">
    <property type="entry name" value="Protein_kinase_ATP_BS"/>
</dbReference>
<keyword evidence="1" id="KW-0808">Transferase</keyword>
<dbReference type="Pfam" id="PF00069">
    <property type="entry name" value="Pkinase"/>
    <property type="match status" value="1"/>
</dbReference>
<dbReference type="InterPro" id="IPR008271">
    <property type="entry name" value="Ser/Thr_kinase_AS"/>
</dbReference>
<feature type="region of interest" description="Disordered" evidence="6">
    <location>
        <begin position="664"/>
        <end position="757"/>
    </location>
</feature>
<dbReference type="Proteomes" id="UP001499987">
    <property type="component" value="Unassembled WGS sequence"/>
</dbReference>
<dbReference type="InterPro" id="IPR011009">
    <property type="entry name" value="Kinase-like_dom_sf"/>
</dbReference>
<proteinExistence type="predicted"/>
<dbReference type="InterPro" id="IPR006597">
    <property type="entry name" value="Sel1-like"/>
</dbReference>
<dbReference type="Gene3D" id="1.25.40.10">
    <property type="entry name" value="Tetratricopeptide repeat domain"/>
    <property type="match status" value="3"/>
</dbReference>
<dbReference type="Gene3D" id="3.30.200.20">
    <property type="entry name" value="Phosphorylase Kinase, domain 1"/>
    <property type="match status" value="1"/>
</dbReference>
<evidence type="ECO:0000256" key="4">
    <source>
        <dbReference type="ARBA" id="ARBA00022840"/>
    </source>
</evidence>
<dbReference type="SMART" id="SM00671">
    <property type="entry name" value="SEL1"/>
    <property type="match status" value="8"/>
</dbReference>
<dbReference type="PROSITE" id="PS00108">
    <property type="entry name" value="PROTEIN_KINASE_ST"/>
    <property type="match status" value="1"/>
</dbReference>
<dbReference type="CDD" id="cd14014">
    <property type="entry name" value="STKc_PknB_like"/>
    <property type="match status" value="1"/>
</dbReference>
<dbReference type="InterPro" id="IPR011990">
    <property type="entry name" value="TPR-like_helical_dom_sf"/>
</dbReference>
<dbReference type="SUPFAM" id="SSF81901">
    <property type="entry name" value="HCP-like"/>
    <property type="match status" value="3"/>
</dbReference>
<feature type="compositionally biased region" description="Low complexity" evidence="6">
    <location>
        <begin position="673"/>
        <end position="736"/>
    </location>
</feature>
<comment type="caution">
    <text evidence="8">The sequence shown here is derived from an EMBL/GenBank/DDBJ whole genome shotgun (WGS) entry which is preliminary data.</text>
</comment>
<evidence type="ECO:0000256" key="3">
    <source>
        <dbReference type="ARBA" id="ARBA00022777"/>
    </source>
</evidence>
<gene>
    <name evidence="8" type="ORF">GCM10009663_60860</name>
</gene>
<dbReference type="Gene3D" id="1.10.510.10">
    <property type="entry name" value="Transferase(Phosphotransferase) domain 1"/>
    <property type="match status" value="1"/>
</dbReference>
<dbReference type="PROSITE" id="PS00107">
    <property type="entry name" value="PROTEIN_KINASE_ATP"/>
    <property type="match status" value="1"/>
</dbReference>
<evidence type="ECO:0000259" key="7">
    <source>
        <dbReference type="PROSITE" id="PS50011"/>
    </source>
</evidence>
<dbReference type="SMART" id="SM00220">
    <property type="entry name" value="S_TKc"/>
    <property type="match status" value="1"/>
</dbReference>
<feature type="compositionally biased region" description="Basic and acidic residues" evidence="6">
    <location>
        <begin position="737"/>
        <end position="757"/>
    </location>
</feature>
<name>A0ABN1U0R4_9ACTN</name>
<evidence type="ECO:0000256" key="5">
    <source>
        <dbReference type="PROSITE-ProRule" id="PRU10141"/>
    </source>
</evidence>
<dbReference type="PROSITE" id="PS50011">
    <property type="entry name" value="PROTEIN_KINASE_DOM"/>
    <property type="match status" value="1"/>
</dbReference>
<dbReference type="PANTHER" id="PTHR43289:SF34">
    <property type="entry name" value="SERINE_THREONINE-PROTEIN KINASE YBDM-RELATED"/>
    <property type="match status" value="1"/>
</dbReference>
<keyword evidence="4 5" id="KW-0067">ATP-binding</keyword>
<dbReference type="RefSeq" id="WP_344626909.1">
    <property type="nucleotide sequence ID" value="NZ_BAAALD010000082.1"/>
</dbReference>
<protein>
    <recommendedName>
        <fullName evidence="7">Protein kinase domain-containing protein</fullName>
    </recommendedName>
</protein>
<dbReference type="SUPFAM" id="SSF56112">
    <property type="entry name" value="Protein kinase-like (PK-like)"/>
    <property type="match status" value="1"/>
</dbReference>
<dbReference type="Pfam" id="PF08238">
    <property type="entry name" value="Sel1"/>
    <property type="match status" value="7"/>
</dbReference>
<dbReference type="InterPro" id="IPR000719">
    <property type="entry name" value="Prot_kinase_dom"/>
</dbReference>
<accession>A0ABN1U0R4</accession>
<feature type="compositionally biased region" description="Low complexity" evidence="6">
    <location>
        <begin position="314"/>
        <end position="335"/>
    </location>
</feature>
<dbReference type="EMBL" id="BAAALD010000082">
    <property type="protein sequence ID" value="GAA1111410.1"/>
    <property type="molecule type" value="Genomic_DNA"/>
</dbReference>
<evidence type="ECO:0000313" key="8">
    <source>
        <dbReference type="EMBL" id="GAA1111410.1"/>
    </source>
</evidence>
<organism evidence="8 9">
    <name type="scientific">Kitasatospora arboriphila</name>
    <dbReference type="NCBI Taxonomy" id="258052"/>
    <lineage>
        <taxon>Bacteria</taxon>
        <taxon>Bacillati</taxon>
        <taxon>Actinomycetota</taxon>
        <taxon>Actinomycetes</taxon>
        <taxon>Kitasatosporales</taxon>
        <taxon>Streptomycetaceae</taxon>
        <taxon>Kitasatospora</taxon>
    </lineage>
</organism>
<evidence type="ECO:0000256" key="2">
    <source>
        <dbReference type="ARBA" id="ARBA00022741"/>
    </source>
</evidence>
<keyword evidence="9" id="KW-1185">Reference proteome</keyword>
<sequence length="944" mass="101028">MEHLQQDDPELIGRYRLFALLGRGGWGNVYFARTEYGRAVALKTVRPDRLAEAPERFRTRFAREVQAARAVGSEYTAEVVDADTDAPEPWFAARYIPGIDLADALDLHGAPLPQRTWRVLATGLTDALRGIHAAGLVHRDLKLANVLLAGTGPAVIDFGIARHLAPAHGGTLTATGVALRTTTFASPEQLRDERVGPASDMFALGLVLAYTALARHPFGPGSAMQIGANILQGRPQLDGMPPTLERIVRPCLEPKPQNRPDPSEFAGLLPADAQPRGRDWLPPVLREAVDERAAIALDLAEPMRSGRAWSVRSGPATAGPAPAPAADGLPAAGARALRERSLASAPTGGPAEESTTLPPTAPAKVKVPPPAPPPAAAVKGRPGTPGAKFLADAEAGDTEAMRRLAASLKQAGDPEGALHWFRRSAEGGNPTGAREAALLIEQRLPHHLPKAGALYRQAAEAGDLHAAMRLGELMEKEPGGLADALQWFEKAAERNHPKAADAVLRVRAAAAHSTVPAAERAALRQHRAAALDGDSNAMLALGTWYHKEKRPQEALVWYWRAAEAGHAHGMLLTAQLLGKDPQRQAESADWYRRAGAAGNTEALHAIGRRLREEGRTAEAIDHLRRAGERDHLPSMVEAAALLERTGQRVRALEWYDRAAAKGHTGAAQEAGRLRAASAPAAGKTAPPKTAPSKTAPSKAAPPKTAAQPAAGQKAAAPKATAKAAAAPAEKPSAKAARTADADARAAARAEAGGHERTGRLQEALRFYTQAEALGDKEAKHEIARICLKLRDRTDDPEERRRLRKRAVKRYRELAEAGDPRAIHAMAELDTTNSEKWQRQSALAGSTKAMREVARTHLEADGPGDVRTALDWLRRAGQAGNNAAIMDGARACEARGDIREAIDWYRWAAECGNERAAREADRLETSHVGTAIWRRLSGRIRRTLG</sequence>
<feature type="region of interest" description="Disordered" evidence="6">
    <location>
        <begin position="252"/>
        <end position="277"/>
    </location>
</feature>
<keyword evidence="2 5" id="KW-0547">Nucleotide-binding</keyword>
<feature type="region of interest" description="Disordered" evidence="6">
    <location>
        <begin position="304"/>
        <end position="385"/>
    </location>
</feature>
<feature type="binding site" evidence="5">
    <location>
        <position position="43"/>
    </location>
    <ligand>
        <name>ATP</name>
        <dbReference type="ChEBI" id="CHEBI:30616"/>
    </ligand>
</feature>
<evidence type="ECO:0000256" key="1">
    <source>
        <dbReference type="ARBA" id="ARBA00022679"/>
    </source>
</evidence>
<evidence type="ECO:0000313" key="9">
    <source>
        <dbReference type="Proteomes" id="UP001499987"/>
    </source>
</evidence>
<keyword evidence="3" id="KW-0418">Kinase</keyword>
<reference evidence="8 9" key="1">
    <citation type="journal article" date="2019" name="Int. J. Syst. Evol. Microbiol.">
        <title>The Global Catalogue of Microorganisms (GCM) 10K type strain sequencing project: providing services to taxonomists for standard genome sequencing and annotation.</title>
        <authorList>
            <consortium name="The Broad Institute Genomics Platform"/>
            <consortium name="The Broad Institute Genome Sequencing Center for Infectious Disease"/>
            <person name="Wu L."/>
            <person name="Ma J."/>
        </authorList>
    </citation>
    <scope>NUCLEOTIDE SEQUENCE [LARGE SCALE GENOMIC DNA]</scope>
    <source>
        <strain evidence="8 9">JCM 13002</strain>
    </source>
</reference>
<evidence type="ECO:0000256" key="6">
    <source>
        <dbReference type="SAM" id="MobiDB-lite"/>
    </source>
</evidence>
<feature type="domain" description="Protein kinase" evidence="7">
    <location>
        <begin position="15"/>
        <end position="281"/>
    </location>
</feature>